<evidence type="ECO:0000313" key="2">
    <source>
        <dbReference type="Proteomes" id="UP000241885"/>
    </source>
</evidence>
<proteinExistence type="predicted"/>
<evidence type="ECO:0008006" key="3">
    <source>
        <dbReference type="Google" id="ProtNLM"/>
    </source>
</evidence>
<name>A0A2R4BIG6_THAAR</name>
<sequence>MPRFPGAVVKLYHPQILEKRRDSLRAKIDAMAGDLKLGRFRQRAGLAWAIALGSHHE</sequence>
<dbReference type="Proteomes" id="UP000241885">
    <property type="component" value="Chromosome"/>
</dbReference>
<evidence type="ECO:0000313" key="1">
    <source>
        <dbReference type="EMBL" id="AVR87111.1"/>
    </source>
</evidence>
<dbReference type="EMBL" id="CP028339">
    <property type="protein sequence ID" value="AVR87111.1"/>
    <property type="molecule type" value="Genomic_DNA"/>
</dbReference>
<gene>
    <name evidence="1" type="ORF">Tharo_0160</name>
</gene>
<organism evidence="1 2">
    <name type="scientific">Thauera aromatica K172</name>
    <dbReference type="NCBI Taxonomy" id="44139"/>
    <lineage>
        <taxon>Bacteria</taxon>
        <taxon>Pseudomonadati</taxon>
        <taxon>Pseudomonadota</taxon>
        <taxon>Betaproteobacteria</taxon>
        <taxon>Rhodocyclales</taxon>
        <taxon>Zoogloeaceae</taxon>
        <taxon>Thauera</taxon>
    </lineage>
</organism>
<reference evidence="1 2" key="1">
    <citation type="submission" date="2018-03" db="EMBL/GenBank/DDBJ databases">
        <title>Complete genome sequence of Thauera aromatica, a model organism for studying aromatic compound degradation under denitrifying conditions.</title>
        <authorList>
            <person name="Lo H.-Y."/>
            <person name="Goris T."/>
            <person name="Boll M."/>
            <person name="Mueller J.A."/>
        </authorList>
    </citation>
    <scope>NUCLEOTIDE SEQUENCE [LARGE SCALE GENOMIC DNA]</scope>
    <source>
        <strain evidence="1 2">K172</strain>
    </source>
</reference>
<accession>A0A2R4BIG6</accession>
<keyword evidence="2" id="KW-1185">Reference proteome</keyword>
<dbReference type="KEGG" id="tak:Tharo_0160"/>
<dbReference type="AlphaFoldDB" id="A0A2R4BIG6"/>
<protein>
    <recommendedName>
        <fullName evidence="3">Mobile element protein</fullName>
    </recommendedName>
</protein>